<dbReference type="Proteomes" id="UP000053573">
    <property type="component" value="Unassembled WGS sequence"/>
</dbReference>
<name>A0A0H1B7G7_9EURO</name>
<evidence type="ECO:0000313" key="3">
    <source>
        <dbReference type="EMBL" id="KLJ06932.1"/>
    </source>
</evidence>
<gene>
    <name evidence="3" type="ORF">EMPG_17585</name>
</gene>
<dbReference type="AlphaFoldDB" id="A0A0H1B7G7"/>
<evidence type="ECO:0000313" key="4">
    <source>
        <dbReference type="Proteomes" id="UP000053573"/>
    </source>
</evidence>
<dbReference type="OrthoDB" id="2399539at2759"/>
<evidence type="ECO:0000256" key="1">
    <source>
        <dbReference type="ARBA" id="ARBA00023242"/>
    </source>
</evidence>
<feature type="domain" description="Xylanolytic transcriptional activator regulatory" evidence="2">
    <location>
        <begin position="10"/>
        <end position="87"/>
    </location>
</feature>
<dbReference type="Pfam" id="PF04082">
    <property type="entry name" value="Fungal_trans"/>
    <property type="match status" value="1"/>
</dbReference>
<dbReference type="PANTHER" id="PTHR47431">
    <property type="entry name" value="ZN(II)2CYS6 TRANSCRIPTION FACTOR (EUROFUNG)-RELATED"/>
    <property type="match status" value="1"/>
</dbReference>
<organism evidence="3 4">
    <name type="scientific">Blastomyces silverae</name>
    <dbReference type="NCBI Taxonomy" id="2060906"/>
    <lineage>
        <taxon>Eukaryota</taxon>
        <taxon>Fungi</taxon>
        <taxon>Dikarya</taxon>
        <taxon>Ascomycota</taxon>
        <taxon>Pezizomycotina</taxon>
        <taxon>Eurotiomycetes</taxon>
        <taxon>Eurotiomycetidae</taxon>
        <taxon>Onygenales</taxon>
        <taxon>Ajellomycetaceae</taxon>
        <taxon>Blastomyces</taxon>
    </lineage>
</organism>
<dbReference type="CDD" id="cd12148">
    <property type="entry name" value="fungal_TF_MHR"/>
    <property type="match status" value="1"/>
</dbReference>
<dbReference type="PANTHER" id="PTHR47431:SF1">
    <property type="entry name" value="ZN(II)2CYS6 TRANSCRIPTION FACTOR (EUROFUNG)"/>
    <property type="match status" value="1"/>
</dbReference>
<evidence type="ECO:0000259" key="2">
    <source>
        <dbReference type="SMART" id="SM00906"/>
    </source>
</evidence>
<sequence length="371" mass="41413">MHWNDEKPRAREILDVATSLALEIGMNSRQFAYQYGEGNPILEESWRRTWWLLYVVDSLYAGIWRAPAFALWSVSSDVDLPCEEEDFHSGNIPKPRTLLGYDERQFDAIDVVFSSSDYLIDASRILGTILIVGLDAGNPVDPEVDYASSGLVAWSLHLPDVKKELVTRRGNVDPMLFLAHMLINTTTVYLHRPRSMLLYNSAENISKCAPPPPLERLTLAAQEAYQLHTVKALTAAERISSLLTLPTPLVKQSQFIICMVALSAIVQLSAYIFDPNVAASRALKERIRVNLGALRAHEKIWPLGRKSLYEVKLIAHQVFTLQNFNSQAISDLLANPCNILIHAGNAIMLDESLTNSIFGDSCLSSPVPLSR</sequence>
<keyword evidence="4" id="KW-1185">Reference proteome</keyword>
<reference evidence="4" key="1">
    <citation type="journal article" date="2015" name="PLoS Genet.">
        <title>The dynamic genome and transcriptome of the human fungal pathogen Blastomyces and close relative Emmonsia.</title>
        <authorList>
            <person name="Munoz J.F."/>
            <person name="Gauthier G.M."/>
            <person name="Desjardins C.A."/>
            <person name="Gallo J.E."/>
            <person name="Holder J."/>
            <person name="Sullivan T.D."/>
            <person name="Marty A.J."/>
            <person name="Carmen J.C."/>
            <person name="Chen Z."/>
            <person name="Ding L."/>
            <person name="Gujja S."/>
            <person name="Magrini V."/>
            <person name="Misas E."/>
            <person name="Mitreva M."/>
            <person name="Priest M."/>
            <person name="Saif S."/>
            <person name="Whiston E.A."/>
            <person name="Young S."/>
            <person name="Zeng Q."/>
            <person name="Goldman W.E."/>
            <person name="Mardis E.R."/>
            <person name="Taylor J.W."/>
            <person name="McEwen J.G."/>
            <person name="Clay O.K."/>
            <person name="Klein B.S."/>
            <person name="Cuomo C.A."/>
        </authorList>
    </citation>
    <scope>NUCLEOTIDE SEQUENCE [LARGE SCALE GENOMIC DNA]</scope>
    <source>
        <strain evidence="4">UAMH 139</strain>
    </source>
</reference>
<dbReference type="GO" id="GO:0006351">
    <property type="term" value="P:DNA-templated transcription"/>
    <property type="evidence" value="ECO:0007669"/>
    <property type="project" value="InterPro"/>
</dbReference>
<dbReference type="STRING" id="2060906.A0A0H1B7G7"/>
<dbReference type="GO" id="GO:0003677">
    <property type="term" value="F:DNA binding"/>
    <property type="evidence" value="ECO:0007669"/>
    <property type="project" value="InterPro"/>
</dbReference>
<dbReference type="EMBL" id="LDEV01002944">
    <property type="protein sequence ID" value="KLJ06932.1"/>
    <property type="molecule type" value="Genomic_DNA"/>
</dbReference>
<dbReference type="GO" id="GO:0008270">
    <property type="term" value="F:zinc ion binding"/>
    <property type="evidence" value="ECO:0007669"/>
    <property type="project" value="InterPro"/>
</dbReference>
<proteinExistence type="predicted"/>
<keyword evidence="1" id="KW-0539">Nucleus</keyword>
<accession>A0A0H1B7G7</accession>
<protein>
    <recommendedName>
        <fullName evidence="2">Xylanolytic transcriptional activator regulatory domain-containing protein</fullName>
    </recommendedName>
</protein>
<comment type="caution">
    <text evidence="3">The sequence shown here is derived from an EMBL/GenBank/DDBJ whole genome shotgun (WGS) entry which is preliminary data.</text>
</comment>
<dbReference type="InterPro" id="IPR007219">
    <property type="entry name" value="XnlR_reg_dom"/>
</dbReference>
<dbReference type="SMART" id="SM00906">
    <property type="entry name" value="Fungal_trans"/>
    <property type="match status" value="1"/>
</dbReference>